<comment type="similarity">
    <text evidence="2">In the N-terminal section; belongs to the DHBP synthase family.</text>
</comment>
<dbReference type="Pfam" id="PF00925">
    <property type="entry name" value="GTP_cyclohydro2"/>
    <property type="match status" value="1"/>
</dbReference>
<feature type="binding site" evidence="12">
    <location>
        <position position="237"/>
    </location>
    <ligand>
        <name>Zn(2+)</name>
        <dbReference type="ChEBI" id="CHEBI:29105"/>
        <note>catalytic</note>
    </ligand>
</feature>
<evidence type="ECO:0000256" key="10">
    <source>
        <dbReference type="ARBA" id="ARBA00043932"/>
    </source>
</evidence>
<dbReference type="InterPro" id="IPR032677">
    <property type="entry name" value="GTP_cyclohydro_II"/>
</dbReference>
<evidence type="ECO:0000256" key="12">
    <source>
        <dbReference type="HAMAP-Rule" id="MF_00179"/>
    </source>
</evidence>
<feature type="binding site" evidence="12">
    <location>
        <position position="250"/>
    </location>
    <ligand>
        <name>Zn(2+)</name>
        <dbReference type="ChEBI" id="CHEBI:29105"/>
        <note>catalytic</note>
    </ligand>
</feature>
<comment type="pathway">
    <text evidence="1 12">Cofactor biosynthesis; riboflavin biosynthesis; 5-amino-6-(D-ribitylamino)uracil from GTP: step 1/4.</text>
</comment>
<keyword evidence="8 12" id="KW-0862">Zinc</keyword>
<gene>
    <name evidence="12" type="primary">ribA</name>
    <name evidence="14" type="ORF">FHR98_000180</name>
</gene>
<dbReference type="GO" id="GO:0009231">
    <property type="term" value="P:riboflavin biosynthetic process"/>
    <property type="evidence" value="ECO:0007669"/>
    <property type="project" value="UniProtKB-UniRule"/>
</dbReference>
<dbReference type="PANTHER" id="PTHR21327">
    <property type="entry name" value="GTP CYCLOHYDROLASE II-RELATED"/>
    <property type="match status" value="1"/>
</dbReference>
<dbReference type="SUPFAM" id="SSF142695">
    <property type="entry name" value="RibA-like"/>
    <property type="match status" value="1"/>
</dbReference>
<comment type="similarity">
    <text evidence="12">Belongs to the GTP cyclohydrolase II family.</text>
</comment>
<evidence type="ECO:0000313" key="14">
    <source>
        <dbReference type="EMBL" id="MBB3063915.1"/>
    </source>
</evidence>
<accession>A0A839SSC8</accession>
<dbReference type="EMBL" id="JACHXA010000001">
    <property type="protein sequence ID" value="MBB3063915.1"/>
    <property type="molecule type" value="Genomic_DNA"/>
</dbReference>
<feature type="binding site" evidence="12">
    <location>
        <begin position="232"/>
        <end position="236"/>
    </location>
    <ligand>
        <name>GTP</name>
        <dbReference type="ChEBI" id="CHEBI:37565"/>
    </ligand>
</feature>
<dbReference type="HAMAP" id="MF_00179">
    <property type="entry name" value="RibA"/>
    <property type="match status" value="1"/>
</dbReference>
<feature type="binding site" evidence="12">
    <location>
        <position position="248"/>
    </location>
    <ligand>
        <name>Zn(2+)</name>
        <dbReference type="ChEBI" id="CHEBI:29105"/>
        <note>catalytic</note>
    </ligand>
</feature>
<dbReference type="NCBIfam" id="NF001591">
    <property type="entry name" value="PRK00393.1"/>
    <property type="match status" value="1"/>
</dbReference>
<keyword evidence="5 12" id="KW-0479">Metal-binding</keyword>
<evidence type="ECO:0000256" key="9">
    <source>
        <dbReference type="ARBA" id="ARBA00023134"/>
    </source>
</evidence>
<comment type="catalytic activity">
    <reaction evidence="11 12">
        <text>GTP + 4 H2O = 2,5-diamino-6-hydroxy-4-(5-phosphoribosylamino)-pyrimidine + formate + 2 phosphate + 3 H(+)</text>
        <dbReference type="Rhea" id="RHEA:23704"/>
        <dbReference type="ChEBI" id="CHEBI:15377"/>
        <dbReference type="ChEBI" id="CHEBI:15378"/>
        <dbReference type="ChEBI" id="CHEBI:15740"/>
        <dbReference type="ChEBI" id="CHEBI:37565"/>
        <dbReference type="ChEBI" id="CHEBI:43474"/>
        <dbReference type="ChEBI" id="CHEBI:58614"/>
        <dbReference type="EC" id="3.5.4.25"/>
    </reaction>
</comment>
<keyword evidence="7 12" id="KW-0378">Hydrolase</keyword>
<feature type="domain" description="GTP cyclohydrolase II" evidence="13">
    <location>
        <begin position="188"/>
        <end position="353"/>
    </location>
</feature>
<feature type="binding site" evidence="12">
    <location>
        <position position="337"/>
    </location>
    <ligand>
        <name>GTP</name>
        <dbReference type="ChEBI" id="CHEBI:37565"/>
    </ligand>
</feature>
<evidence type="ECO:0000256" key="1">
    <source>
        <dbReference type="ARBA" id="ARBA00004853"/>
    </source>
</evidence>
<evidence type="ECO:0000256" key="11">
    <source>
        <dbReference type="ARBA" id="ARBA00049295"/>
    </source>
</evidence>
<comment type="similarity">
    <text evidence="3">In the C-terminal section; belongs to the GTP cyclohydrolase II family.</text>
</comment>
<evidence type="ECO:0000256" key="4">
    <source>
        <dbReference type="ARBA" id="ARBA00022619"/>
    </source>
</evidence>
<evidence type="ECO:0000313" key="15">
    <source>
        <dbReference type="Proteomes" id="UP000581135"/>
    </source>
</evidence>
<dbReference type="InterPro" id="IPR017945">
    <property type="entry name" value="DHBP_synth_RibB-like_a/b_dom"/>
</dbReference>
<evidence type="ECO:0000256" key="2">
    <source>
        <dbReference type="ARBA" id="ARBA00005520"/>
    </source>
</evidence>
<dbReference type="PANTHER" id="PTHR21327:SF18">
    <property type="entry name" value="3,4-DIHYDROXY-2-BUTANONE 4-PHOSPHATE SYNTHASE"/>
    <property type="match status" value="1"/>
</dbReference>
<evidence type="ECO:0000259" key="13">
    <source>
        <dbReference type="Pfam" id="PF00925"/>
    </source>
</evidence>
<keyword evidence="15" id="KW-1185">Reference proteome</keyword>
<evidence type="ECO:0000256" key="5">
    <source>
        <dbReference type="ARBA" id="ARBA00022723"/>
    </source>
</evidence>
<protein>
    <recommendedName>
        <fullName evidence="12">GTP cyclohydrolase-2</fullName>
        <ecNumber evidence="12">3.5.4.25</ecNumber>
    </recommendedName>
    <alternativeName>
        <fullName evidence="12">GTP cyclohydrolase II</fullName>
    </alternativeName>
</protein>
<organism evidence="14 15">
    <name type="scientific">Limibacillus halophilus</name>
    <dbReference type="NCBI Taxonomy" id="1579333"/>
    <lineage>
        <taxon>Bacteria</taxon>
        <taxon>Pseudomonadati</taxon>
        <taxon>Pseudomonadota</taxon>
        <taxon>Alphaproteobacteria</taxon>
        <taxon>Rhodospirillales</taxon>
        <taxon>Rhodovibrionaceae</taxon>
        <taxon>Limibacillus</taxon>
    </lineage>
</organism>
<dbReference type="GO" id="GO:0005829">
    <property type="term" value="C:cytosol"/>
    <property type="evidence" value="ECO:0007669"/>
    <property type="project" value="TreeGrafter"/>
</dbReference>
<feature type="binding site" evidence="12">
    <location>
        <begin position="275"/>
        <end position="277"/>
    </location>
    <ligand>
        <name>GTP</name>
        <dbReference type="ChEBI" id="CHEBI:37565"/>
    </ligand>
</feature>
<reference evidence="14 15" key="1">
    <citation type="submission" date="2020-08" db="EMBL/GenBank/DDBJ databases">
        <title>Genomic Encyclopedia of Type Strains, Phase III (KMG-III): the genomes of soil and plant-associated and newly described type strains.</title>
        <authorList>
            <person name="Whitman W."/>
        </authorList>
    </citation>
    <scope>NUCLEOTIDE SEQUENCE [LARGE SCALE GENOMIC DNA]</scope>
    <source>
        <strain evidence="14 15">CECT 8803</strain>
    </source>
</reference>
<dbReference type="CDD" id="cd00641">
    <property type="entry name" value="GTP_cyclohydro2"/>
    <property type="match status" value="1"/>
</dbReference>
<dbReference type="NCBIfam" id="TIGR00505">
    <property type="entry name" value="ribA"/>
    <property type="match status" value="1"/>
</dbReference>
<keyword evidence="4 12" id="KW-0686">Riboflavin biosynthesis</keyword>
<proteinExistence type="inferred from homology"/>
<dbReference type="UniPathway" id="UPA00275">
    <property type="reaction ID" value="UER00400"/>
</dbReference>
<feature type="binding site" evidence="12">
    <location>
        <position position="332"/>
    </location>
    <ligand>
        <name>GTP</name>
        <dbReference type="ChEBI" id="CHEBI:37565"/>
    </ligand>
</feature>
<dbReference type="GO" id="GO:0008686">
    <property type="term" value="F:3,4-dihydroxy-2-butanone-4-phosphate synthase activity"/>
    <property type="evidence" value="ECO:0007669"/>
    <property type="project" value="TreeGrafter"/>
</dbReference>
<dbReference type="Proteomes" id="UP000581135">
    <property type="component" value="Unassembled WGS sequence"/>
</dbReference>
<evidence type="ECO:0000256" key="6">
    <source>
        <dbReference type="ARBA" id="ARBA00022741"/>
    </source>
</evidence>
<dbReference type="Gene3D" id="3.40.50.10990">
    <property type="entry name" value="GTP cyclohydrolase II"/>
    <property type="match status" value="1"/>
</dbReference>
<sequence length="377" mass="40747">MHEKLASVEMKAEPALRHVDRVLGELRRGTPVLLRAPDGRVALVLSAETVDDPCLAILRKKAKAEPLLIITARRALALGLEEGKSARKGADPVALRLLDRSATRVLELTDPSLPRARSVERPLVADAPADLAPASVDLMKLARLLPAALLAMVDGESAELLENDDLLLLETEEVTAYRLAASRTLSRVGEAKVPLEGAENARVIAYRPPDGGVEHLAIVIGEPKADSPLLARLHSECFTGDLLGSLRCDCGDQLRGAIQAIGALGAGVLLYLAQEGRGIGLVNKLRAYSLQDRGADTLEANEQLGFDADERVYLPAAAMLRDLGFHQVNLLTNNPEKVEALERCGIEVISRVPHAFPSNRHNEAYLDTKVRKFGHLF</sequence>
<dbReference type="SUPFAM" id="SSF55821">
    <property type="entry name" value="YrdC/RibB"/>
    <property type="match status" value="1"/>
</dbReference>
<dbReference type="GO" id="GO:0005525">
    <property type="term" value="F:GTP binding"/>
    <property type="evidence" value="ECO:0007669"/>
    <property type="project" value="UniProtKB-KW"/>
</dbReference>
<feature type="binding site" evidence="12">
    <location>
        <position position="297"/>
    </location>
    <ligand>
        <name>GTP</name>
        <dbReference type="ChEBI" id="CHEBI:37565"/>
    </ligand>
</feature>
<dbReference type="FunFam" id="3.40.50.10990:FF:000001">
    <property type="entry name" value="Riboflavin biosynthesis protein RibBA"/>
    <property type="match status" value="1"/>
</dbReference>
<comment type="caution">
    <text evidence="14">The sequence shown here is derived from an EMBL/GenBank/DDBJ whole genome shotgun (WGS) entry which is preliminary data.</text>
</comment>
<feature type="active site" description="Nucleophile" evidence="12">
    <location>
        <position position="311"/>
    </location>
</feature>
<dbReference type="GO" id="GO:0008270">
    <property type="term" value="F:zinc ion binding"/>
    <property type="evidence" value="ECO:0007669"/>
    <property type="project" value="UniProtKB-UniRule"/>
</dbReference>
<dbReference type="EC" id="3.5.4.25" evidence="12"/>
<evidence type="ECO:0000256" key="8">
    <source>
        <dbReference type="ARBA" id="ARBA00022833"/>
    </source>
</evidence>
<keyword evidence="9 12" id="KW-0342">GTP-binding</keyword>
<dbReference type="InterPro" id="IPR036144">
    <property type="entry name" value="RibA-like_sf"/>
</dbReference>
<dbReference type="InterPro" id="IPR000926">
    <property type="entry name" value="RibA"/>
</dbReference>
<feature type="binding site" evidence="12">
    <location>
        <position position="253"/>
    </location>
    <ligand>
        <name>GTP</name>
        <dbReference type="ChEBI" id="CHEBI:37565"/>
    </ligand>
</feature>
<comment type="cofactor">
    <cofactor evidence="12">
        <name>Zn(2+)</name>
        <dbReference type="ChEBI" id="CHEBI:29105"/>
    </cofactor>
    <text evidence="12">Binds 1 zinc ion per subunit.</text>
</comment>
<dbReference type="RefSeq" id="WP_183414725.1">
    <property type="nucleotide sequence ID" value="NZ_JACHXA010000001.1"/>
</dbReference>
<evidence type="ECO:0000256" key="7">
    <source>
        <dbReference type="ARBA" id="ARBA00022801"/>
    </source>
</evidence>
<keyword evidence="6 12" id="KW-0547">Nucleotide-binding</keyword>
<dbReference type="GO" id="GO:0003935">
    <property type="term" value="F:GTP cyclohydrolase II activity"/>
    <property type="evidence" value="ECO:0007669"/>
    <property type="project" value="UniProtKB-UniRule"/>
</dbReference>
<dbReference type="AlphaFoldDB" id="A0A839SSC8"/>
<name>A0A839SSC8_9PROT</name>
<feature type="active site" description="Proton acceptor" evidence="12">
    <location>
        <position position="309"/>
    </location>
</feature>
<comment type="function">
    <text evidence="10 12">Catalyzes the conversion of GTP to 2,5-diamino-6-ribosylamino-4(3H)-pyrimidinone 5'-phosphate (DARP), formate and pyrophosphate.</text>
</comment>
<evidence type="ECO:0000256" key="3">
    <source>
        <dbReference type="ARBA" id="ARBA00008976"/>
    </source>
</evidence>